<feature type="compositionally biased region" description="Polar residues" evidence="1">
    <location>
        <begin position="365"/>
        <end position="374"/>
    </location>
</feature>
<organism evidence="2 3">
    <name type="scientific">Hyalella azteca</name>
    <name type="common">Amphipod</name>
    <dbReference type="NCBI Taxonomy" id="294128"/>
    <lineage>
        <taxon>Eukaryota</taxon>
        <taxon>Metazoa</taxon>
        <taxon>Ecdysozoa</taxon>
        <taxon>Arthropoda</taxon>
        <taxon>Crustacea</taxon>
        <taxon>Multicrustacea</taxon>
        <taxon>Malacostraca</taxon>
        <taxon>Eumalacostraca</taxon>
        <taxon>Peracarida</taxon>
        <taxon>Amphipoda</taxon>
        <taxon>Senticaudata</taxon>
        <taxon>Talitrida</taxon>
        <taxon>Talitroidea</taxon>
        <taxon>Hyalellidae</taxon>
        <taxon>Hyalella</taxon>
    </lineage>
</organism>
<dbReference type="OrthoDB" id="10631991at2759"/>
<dbReference type="SUPFAM" id="SSF56436">
    <property type="entry name" value="C-type lectin-like"/>
    <property type="match status" value="1"/>
</dbReference>
<dbReference type="CDD" id="cd00037">
    <property type="entry name" value="CLECT"/>
    <property type="match status" value="1"/>
</dbReference>
<dbReference type="InterPro" id="IPR016186">
    <property type="entry name" value="C-type_lectin-like/link_sf"/>
</dbReference>
<dbReference type="AlphaFoldDB" id="A0A8B7PC78"/>
<feature type="region of interest" description="Disordered" evidence="1">
    <location>
        <begin position="669"/>
        <end position="689"/>
    </location>
</feature>
<feature type="region of interest" description="Disordered" evidence="1">
    <location>
        <begin position="135"/>
        <end position="157"/>
    </location>
</feature>
<keyword evidence="2" id="KW-1185">Reference proteome</keyword>
<feature type="region of interest" description="Disordered" evidence="1">
    <location>
        <begin position="337"/>
        <end position="374"/>
    </location>
</feature>
<evidence type="ECO:0000313" key="3">
    <source>
        <dbReference type="RefSeq" id="XP_018023769.1"/>
    </source>
</evidence>
<dbReference type="Proteomes" id="UP000694843">
    <property type="component" value="Unplaced"/>
</dbReference>
<accession>A0A8B7PC78</accession>
<proteinExistence type="predicted"/>
<protein>
    <submittedName>
        <fullName evidence="3">Uncharacterized protein LOC108679621</fullName>
    </submittedName>
</protein>
<gene>
    <name evidence="3" type="primary">LOC108679621</name>
</gene>
<dbReference type="GeneID" id="108679621"/>
<reference evidence="3" key="1">
    <citation type="submission" date="2025-08" db="UniProtKB">
        <authorList>
            <consortium name="RefSeq"/>
        </authorList>
    </citation>
    <scope>IDENTIFICATION</scope>
    <source>
        <tissue evidence="3">Whole organism</tissue>
    </source>
</reference>
<dbReference type="Gene3D" id="3.10.100.10">
    <property type="entry name" value="Mannose-Binding Protein A, subunit A"/>
    <property type="match status" value="1"/>
</dbReference>
<dbReference type="KEGG" id="hazt:108679621"/>
<sequence length="1041" mass="115754">MQPIVNMRSKRRRCCLKLGSTHVTIRARITVALLLATVMIVMPFSVEAFVAALDSNNDTHAIIREDRATNLPHRRYFTRPRYDRALTNVLSNQEAIVNKLDSLVRDVNFLKDLVSRKVQLESHGINVGREEMLMQEAKSRNREQERRKSVFSGIDEKLTKHYNTRTSQITYTESPRQQPVLVLKSNKKHDFPHPNQPSRNKRSAAYYQDAYLYQSPVYNNHATAFNLDSGFVENNHIDTTAQYSLDSIHSPRLGSVQPLTRSSPGYLTSYGTSPVLSAVYEDPHPMYGPLYDGGGQASYTNPHSGMPRASYQDSAVILDPILDNQRRNIQYVPNIQPAASHEPSVEPNFNLETEGNVPNDVRPETPSTEDARSSQALKSLVQELLSLVRWLVRKQHQSSSSQNNFIHNLKYALNQRLLTTEEEIKAAVSTQTEQLSEKILLGFEINDCRNVSYLIYETIANGTSLWEQNFAQMSSQAVNFKKNTSSIEGSDTIPKVSDDIVRVMLNDGSHHTYNYSVHPTPTYDLYSTHPYHSSSMHPHTSSNSLPYGVSAKVDDNEALTGSVHYNEGTQETTTHNSLEDILSFLDFSDYLSSPRIVSDPDSVIDLPLLVTSALPLDFNETKPNHEEHSQDPAVASNQTQTNNVILPREIQAAKILFIASQMFKDSLTTTGSSDDVQENHNNGNVSRCSPNRTEFLQPFTDDFRAFLEELKMRLGESVSQNINEDSLEGVLERSLRPSVTHLEDRILGLRIYLDAAMLKLRHEFEAAIGNSESAITAAIAATVANTATDALHEARNIALQIADASVTSVSSAAVATGHHTNDFVAAALKRSTAQIKTAIRQGTDGCPQHFTAIAGLCLKVPTIVPPVPLPPVHYDASFAPTSPVSPTTAYNWTQARALCRSYDGDLAVLPATEDVNKVVRSLHAHSRQGFWLGAKTSIRSSDADTNESRVKLKWITGEYSGYKGGLQFSNSLLASSSAMQQNEIGPNHGDFVNDNFSEVQTESPDQEKRKCLLLRLDDGYGLEAMDCGALYRPLCQYIPTL</sequence>
<dbReference type="InterPro" id="IPR016187">
    <property type="entry name" value="CTDL_fold"/>
</dbReference>
<evidence type="ECO:0000256" key="1">
    <source>
        <dbReference type="SAM" id="MobiDB-lite"/>
    </source>
</evidence>
<name>A0A8B7PC78_HYAAZ</name>
<dbReference type="RefSeq" id="XP_018023769.1">
    <property type="nucleotide sequence ID" value="XM_018168280.2"/>
</dbReference>
<evidence type="ECO:0000313" key="2">
    <source>
        <dbReference type="Proteomes" id="UP000694843"/>
    </source>
</evidence>